<dbReference type="Pfam" id="PF00251">
    <property type="entry name" value="Glyco_hydro_32N"/>
    <property type="match status" value="1"/>
</dbReference>
<dbReference type="KEGG" id="fae:FAES_2514"/>
<gene>
    <name evidence="8" type="primary">sacC3</name>
    <name evidence="8" type="ORF">FAES_2514</name>
</gene>
<dbReference type="Pfam" id="PF08244">
    <property type="entry name" value="Glyco_hydro_32C"/>
    <property type="match status" value="1"/>
</dbReference>
<dbReference type="GO" id="GO:0031219">
    <property type="term" value="F:levanase activity"/>
    <property type="evidence" value="ECO:0007669"/>
    <property type="project" value="UniProtKB-EC"/>
</dbReference>
<feature type="domain" description="Glycosyl hydrolase family 32 C-terminal" evidence="7">
    <location>
        <begin position="365"/>
        <end position="516"/>
    </location>
</feature>
<dbReference type="CDD" id="cd18622">
    <property type="entry name" value="GH32_Inu-like"/>
    <property type="match status" value="1"/>
</dbReference>
<dbReference type="PANTHER" id="PTHR42800">
    <property type="entry name" value="EXOINULINASE INUD (AFU_ORTHOLOGUE AFUA_5G00480)"/>
    <property type="match status" value="1"/>
</dbReference>
<sequence>MQKLFITLLGLFVGGQAVLAQSTSPDYRPQYHFTPPQNWINDPNGLVYYDGEYHLFYQHNPFGNEWGHMSWGHAVSPDLLHWEHLPVAIPEFTNPDTKAQTAIFSGSSMIDKGNKNGLCPTGTKDCMIAVYTGNVTKGDQQLAQYQNLAYSADKGRTWTQYAKNPIVDIGSKEFRDPNVFWYAPQQKWVMATVKATEHRVALYESKDLKNWQFMSHFGNVGDTTKVWECPALMPVPIQNEKGKSRWVLFISAGHPQADYVGMQYFVGTFNGKEFKLDPANPRPIAPSVMNVVDWGKDYYAAIQYNNLPTEQRGPVMIGWLNNWAYANHLPTTPFKGAMSLPRQISLKRTRTGLQLIQQPIEGVTRLRGDRRIQKILRLTNQSQPLDQTTSNAYELELEIVPGAAKTVGLKLAKGPKSETILQYTDGLLQLDRRRSGNVSFDKRFPSIEEAPVALQNGVLKLRIFIDKSIIEVFANNGERVITDQIFPNPATGDTPSGGIELFVDGGSAVFRNITRWTYKKP</sequence>
<feature type="chain" id="PRO_5003630329" evidence="5">
    <location>
        <begin position="21"/>
        <end position="521"/>
    </location>
</feature>
<organism evidence="8 9">
    <name type="scientific">Fibrella aestuarina BUZ 2</name>
    <dbReference type="NCBI Taxonomy" id="1166018"/>
    <lineage>
        <taxon>Bacteria</taxon>
        <taxon>Pseudomonadati</taxon>
        <taxon>Bacteroidota</taxon>
        <taxon>Cytophagia</taxon>
        <taxon>Cytophagales</taxon>
        <taxon>Spirosomataceae</taxon>
        <taxon>Fibrella</taxon>
    </lineage>
</organism>
<dbReference type="SUPFAM" id="SSF49899">
    <property type="entry name" value="Concanavalin A-like lectins/glucanases"/>
    <property type="match status" value="1"/>
</dbReference>
<keyword evidence="2 4" id="KW-0378">Hydrolase</keyword>
<evidence type="ECO:0000259" key="6">
    <source>
        <dbReference type="Pfam" id="PF00251"/>
    </source>
</evidence>
<evidence type="ECO:0000256" key="3">
    <source>
        <dbReference type="ARBA" id="ARBA00023295"/>
    </source>
</evidence>
<dbReference type="InterPro" id="IPR013189">
    <property type="entry name" value="Glyco_hydro_32_C"/>
</dbReference>
<keyword evidence="5" id="KW-0732">Signal</keyword>
<dbReference type="eggNOG" id="COG1621">
    <property type="taxonomic scope" value="Bacteria"/>
</dbReference>
<dbReference type="HOGENOM" id="CLU_001528_3_1_10"/>
<dbReference type="InterPro" id="IPR013320">
    <property type="entry name" value="ConA-like_dom_sf"/>
</dbReference>
<dbReference type="STRING" id="1166018.FAES_2514"/>
<evidence type="ECO:0000259" key="7">
    <source>
        <dbReference type="Pfam" id="PF08244"/>
    </source>
</evidence>
<feature type="signal peptide" evidence="5">
    <location>
        <begin position="1"/>
        <end position="20"/>
    </location>
</feature>
<dbReference type="InterPro" id="IPR023296">
    <property type="entry name" value="Glyco_hydro_beta-prop_sf"/>
</dbReference>
<evidence type="ECO:0000256" key="5">
    <source>
        <dbReference type="SAM" id="SignalP"/>
    </source>
</evidence>
<dbReference type="AlphaFoldDB" id="I0K8S0"/>
<dbReference type="InterPro" id="IPR018053">
    <property type="entry name" value="Glyco_hydro_32_AS"/>
</dbReference>
<dbReference type="InterPro" id="IPR013148">
    <property type="entry name" value="Glyco_hydro_32_N"/>
</dbReference>
<dbReference type="GO" id="GO:0005987">
    <property type="term" value="P:sucrose catabolic process"/>
    <property type="evidence" value="ECO:0007669"/>
    <property type="project" value="TreeGrafter"/>
</dbReference>
<dbReference type="Proteomes" id="UP000011058">
    <property type="component" value="Chromosome"/>
</dbReference>
<proteinExistence type="inferred from homology"/>
<evidence type="ECO:0000256" key="4">
    <source>
        <dbReference type="RuleBase" id="RU362110"/>
    </source>
</evidence>
<evidence type="ECO:0000256" key="1">
    <source>
        <dbReference type="ARBA" id="ARBA00009902"/>
    </source>
</evidence>
<accession>I0K8S0</accession>
<keyword evidence="9" id="KW-1185">Reference proteome</keyword>
<evidence type="ECO:0000313" key="8">
    <source>
        <dbReference type="EMBL" id="CCH00523.1"/>
    </source>
</evidence>
<feature type="domain" description="Glycosyl hydrolase family 32 N-terminal" evidence="6">
    <location>
        <begin position="32"/>
        <end position="359"/>
    </location>
</feature>
<dbReference type="EMBL" id="HE796683">
    <property type="protein sequence ID" value="CCH00523.1"/>
    <property type="molecule type" value="Genomic_DNA"/>
</dbReference>
<keyword evidence="3 4" id="KW-0326">Glycosidase</keyword>
<name>I0K8S0_9BACT</name>
<evidence type="ECO:0000313" key="9">
    <source>
        <dbReference type="Proteomes" id="UP000011058"/>
    </source>
</evidence>
<dbReference type="Gene3D" id="2.115.10.20">
    <property type="entry name" value="Glycosyl hydrolase domain, family 43"/>
    <property type="match status" value="1"/>
</dbReference>
<evidence type="ECO:0000256" key="2">
    <source>
        <dbReference type="ARBA" id="ARBA00022801"/>
    </source>
</evidence>
<dbReference type="InterPro" id="IPR001362">
    <property type="entry name" value="Glyco_hydro_32"/>
</dbReference>
<comment type="similarity">
    <text evidence="1 4">Belongs to the glycosyl hydrolase 32 family.</text>
</comment>
<dbReference type="PATRIC" id="fig|1166018.3.peg.4277"/>
<dbReference type="Gene3D" id="2.60.120.560">
    <property type="entry name" value="Exo-inulinase, domain 1"/>
    <property type="match status" value="1"/>
</dbReference>
<dbReference type="PANTHER" id="PTHR42800:SF1">
    <property type="entry name" value="EXOINULINASE INUD (AFU_ORTHOLOGUE AFUA_5G00480)"/>
    <property type="match status" value="1"/>
</dbReference>
<dbReference type="GO" id="GO:0004575">
    <property type="term" value="F:sucrose alpha-glucosidase activity"/>
    <property type="evidence" value="ECO:0007669"/>
    <property type="project" value="TreeGrafter"/>
</dbReference>
<dbReference type="GO" id="GO:0005737">
    <property type="term" value="C:cytoplasm"/>
    <property type="evidence" value="ECO:0007669"/>
    <property type="project" value="TreeGrafter"/>
</dbReference>
<dbReference type="EC" id="3.2.1.65" evidence="8"/>
<dbReference type="PROSITE" id="PS00609">
    <property type="entry name" value="GLYCOSYL_HYDROL_F32"/>
    <property type="match status" value="1"/>
</dbReference>
<dbReference type="SMART" id="SM00640">
    <property type="entry name" value="Glyco_32"/>
    <property type="match status" value="1"/>
</dbReference>
<reference evidence="8 9" key="1">
    <citation type="journal article" date="2012" name="J. Bacteriol.">
        <title>Genome Sequence of Fibrella aestuarina BUZ 2T, a Filamentous Marine Bacterium.</title>
        <authorList>
            <person name="Filippini M."/>
            <person name="Qi W."/>
            <person name="Blom J."/>
            <person name="Goesmann A."/>
            <person name="Smits T.H."/>
            <person name="Bagheri H.C."/>
        </authorList>
    </citation>
    <scope>NUCLEOTIDE SEQUENCE [LARGE SCALE GENOMIC DNA]</scope>
    <source>
        <strain evidence="9">BUZ 2T</strain>
    </source>
</reference>
<dbReference type="SUPFAM" id="SSF75005">
    <property type="entry name" value="Arabinanase/levansucrase/invertase"/>
    <property type="match status" value="1"/>
</dbReference>
<dbReference type="RefSeq" id="WP_015331622.1">
    <property type="nucleotide sequence ID" value="NC_020054.1"/>
</dbReference>
<dbReference type="OrthoDB" id="9759709at2"/>
<protein>
    <submittedName>
        <fullName evidence="8">Levanase</fullName>
        <ecNumber evidence="8">3.2.1.65</ecNumber>
    </submittedName>
</protein>